<comment type="caution">
    <text evidence="2">The sequence shown here is derived from an EMBL/GenBank/DDBJ whole genome shotgun (WGS) entry which is preliminary data.</text>
</comment>
<dbReference type="AlphaFoldDB" id="A0A5B1CEQ1"/>
<evidence type="ECO:0000256" key="1">
    <source>
        <dbReference type="SAM" id="SignalP"/>
    </source>
</evidence>
<keyword evidence="3" id="KW-1185">Reference proteome</keyword>
<accession>A0A5B1CEQ1</accession>
<protein>
    <recommendedName>
        <fullName evidence="4">DUF3352 domain-containing protein</fullName>
    </recommendedName>
</protein>
<reference evidence="2 3" key="1">
    <citation type="submission" date="2019-08" db="EMBL/GenBank/DDBJ databases">
        <title>Deep-cultivation of Planctomycetes and their phenomic and genomic characterization uncovers novel biology.</title>
        <authorList>
            <person name="Wiegand S."/>
            <person name="Jogler M."/>
            <person name="Boedeker C."/>
            <person name="Pinto D."/>
            <person name="Vollmers J."/>
            <person name="Rivas-Marin E."/>
            <person name="Kohn T."/>
            <person name="Peeters S.H."/>
            <person name="Heuer A."/>
            <person name="Rast P."/>
            <person name="Oberbeckmann S."/>
            <person name="Bunk B."/>
            <person name="Jeske O."/>
            <person name="Meyerdierks A."/>
            <person name="Storesund J.E."/>
            <person name="Kallscheuer N."/>
            <person name="Luecker S."/>
            <person name="Lage O.M."/>
            <person name="Pohl T."/>
            <person name="Merkel B.J."/>
            <person name="Hornburger P."/>
            <person name="Mueller R.-W."/>
            <person name="Bruemmer F."/>
            <person name="Labrenz M."/>
            <person name="Spormann A.M."/>
            <person name="Op Den Camp H."/>
            <person name="Overmann J."/>
            <person name="Amann R."/>
            <person name="Jetten M.S.M."/>
            <person name="Mascher T."/>
            <person name="Medema M.H."/>
            <person name="Devos D.P."/>
            <person name="Kaster A.-K."/>
            <person name="Ovreas L."/>
            <person name="Rohde M."/>
            <person name="Galperin M.Y."/>
            <person name="Jogler C."/>
        </authorList>
    </citation>
    <scope>NUCLEOTIDE SEQUENCE [LARGE SCALE GENOMIC DNA]</scope>
    <source>
        <strain evidence="2 3">LF1</strain>
    </source>
</reference>
<dbReference type="Proteomes" id="UP000322699">
    <property type="component" value="Unassembled WGS sequence"/>
</dbReference>
<organism evidence="2 3">
    <name type="scientific">Rubripirellula obstinata</name>
    <dbReference type="NCBI Taxonomy" id="406547"/>
    <lineage>
        <taxon>Bacteria</taxon>
        <taxon>Pseudomonadati</taxon>
        <taxon>Planctomycetota</taxon>
        <taxon>Planctomycetia</taxon>
        <taxon>Pirellulales</taxon>
        <taxon>Pirellulaceae</taxon>
        <taxon>Rubripirellula</taxon>
    </lineage>
</organism>
<evidence type="ECO:0008006" key="4">
    <source>
        <dbReference type="Google" id="ProtNLM"/>
    </source>
</evidence>
<dbReference type="EMBL" id="VRLW01000001">
    <property type="protein sequence ID" value="KAA1259628.1"/>
    <property type="molecule type" value="Genomic_DNA"/>
</dbReference>
<dbReference type="RefSeq" id="WP_068263718.1">
    <property type="nucleotide sequence ID" value="NZ_LWSK01000050.1"/>
</dbReference>
<evidence type="ECO:0000313" key="3">
    <source>
        <dbReference type="Proteomes" id="UP000322699"/>
    </source>
</evidence>
<gene>
    <name evidence="2" type="ORF">LF1_21630</name>
</gene>
<feature type="signal peptide" evidence="1">
    <location>
        <begin position="1"/>
        <end position="29"/>
    </location>
</feature>
<sequence length="636" mass="71671" precursor="true">MRTPTAFSGCSMLLVAVCLLFSSANKSLAQKPPVQIPGAPHLLPIDTLAYIRFDNADELRQDFAETSVAKMLRDPELRPLVSDTYQTLAQLFEEFGSELGITLDELLAIPSGQIAAAAVPGNLSPEQINQVEQIDQVEGDKDDESREAIEIRLDRKRRNQNSVSGWFMIDAGDNVGKLRELLAKLEQKLQSDGYVQRTTTVDKTRLIRWLPPRPGRPEIEFFEKDKTIVLGIGHATASKSLEFWNDDSDEKSFADRADFAAIMSRCLGAEETRPQMTFFVDPYQLIGRFVKRNAGAAFFWPLVEELGFNKIRGFGGSSFQGGKTFEAISHFHVLVDAPRDGFFGVLRPETGDTMPPPWVPDSVTSYTSLNWDFDRAYTNLDKIIAKFRGPQPLKSMIEDPVRGAIDVVIPDEIKNTLGGRYVVCRWVEPPIKINSGVQMHALSLKDPERAQEILSKIRSRYPQRMKVDSVAGQTLYVIEPRRRRNRPDSLRTPEPGMIILNDWLIFSDSRKFLESAIRASTGSQPRLLNNLEFELVASELGGKLGGEDPFMISFLRGADYLRQAYELARSDDTRKFLRKRAEKNQGAQKAIDLLSRNELPPFEKFEKYFAPSGTFAYDEPAGMHFGSFTLRADQKQ</sequence>
<proteinExistence type="predicted"/>
<feature type="chain" id="PRO_5022719336" description="DUF3352 domain-containing protein" evidence="1">
    <location>
        <begin position="30"/>
        <end position="636"/>
    </location>
</feature>
<keyword evidence="1" id="KW-0732">Signal</keyword>
<evidence type="ECO:0000313" key="2">
    <source>
        <dbReference type="EMBL" id="KAA1259628.1"/>
    </source>
</evidence>
<dbReference type="OrthoDB" id="253793at2"/>
<name>A0A5B1CEQ1_9BACT</name>